<dbReference type="OMA" id="NIGRQHI"/>
<dbReference type="InterPro" id="IPR045032">
    <property type="entry name" value="PEL"/>
</dbReference>
<dbReference type="InterPro" id="IPR011050">
    <property type="entry name" value="Pectin_lyase_fold/virulence"/>
</dbReference>
<comment type="function">
    <text evidence="11">Pectinolytic enzymes consist of four classes of enzymes: pectin lyase, polygalacturonase, pectin methylesterase and rhamnogalacturonase. Among pectinolytic enzymes, pectin lyase is the most important in depolymerization of pectin, since it cleaves internal glycosidic bonds of highly methylated pectins.</text>
</comment>
<dbReference type="InterPro" id="IPR002022">
    <property type="entry name" value="Pec_lyase"/>
</dbReference>
<dbReference type="GO" id="GO:0005576">
    <property type="term" value="C:extracellular region"/>
    <property type="evidence" value="ECO:0007669"/>
    <property type="project" value="UniProtKB-SubCell"/>
</dbReference>
<dbReference type="PANTHER" id="PTHR31683:SF16">
    <property type="entry name" value="PECTIN LYASE A-RELATED"/>
    <property type="match status" value="1"/>
</dbReference>
<proteinExistence type="inferred from homology"/>
<dbReference type="Gene3D" id="2.160.20.10">
    <property type="entry name" value="Single-stranded right-handed beta-helix, Pectin lyase-like"/>
    <property type="match status" value="1"/>
</dbReference>
<keyword evidence="3 13" id="KW-0964">Secreted</keyword>
<evidence type="ECO:0000256" key="5">
    <source>
        <dbReference type="ARBA" id="ARBA00023157"/>
    </source>
</evidence>
<dbReference type="FunFam" id="2.160.20.10:FF:000003">
    <property type="entry name" value="Pectin lyase F"/>
    <property type="match status" value="1"/>
</dbReference>
<feature type="domain" description="Pectate lyase" evidence="15">
    <location>
        <begin position="94"/>
        <end position="292"/>
    </location>
</feature>
<comment type="similarity">
    <text evidence="2 13">Belongs to the polysaccharide lyase 1 family.</text>
</comment>
<comment type="catalytic activity">
    <reaction evidence="10">
        <text>Eliminative cleavage of (1-&gt;4)-alpha-D-galacturonan methyl ester to give oligosaccharides with 4-deoxy-6-O-methyl-alpha-D-galact-4-enuronosyl groups at their non-reducing ends.</text>
        <dbReference type="EC" id="4.2.2.10"/>
    </reaction>
</comment>
<feature type="signal peptide" evidence="14">
    <location>
        <begin position="1"/>
        <end position="19"/>
    </location>
</feature>
<dbReference type="Pfam" id="PF00544">
    <property type="entry name" value="Pectate_lyase_4"/>
    <property type="match status" value="1"/>
</dbReference>
<dbReference type="RefSeq" id="XP_024679328.1">
    <property type="nucleotide sequence ID" value="XM_024831308.1"/>
</dbReference>
<comment type="subcellular location">
    <subcellularLocation>
        <location evidence="1 13">Secreted</location>
    </subcellularLocation>
</comment>
<dbReference type="STRING" id="1392255.A0A2I1BZF4"/>
<evidence type="ECO:0000256" key="11">
    <source>
        <dbReference type="ARBA" id="ARBA00037631"/>
    </source>
</evidence>
<keyword evidence="6 13" id="KW-0456">Lyase</keyword>
<dbReference type="SUPFAM" id="SSF51126">
    <property type="entry name" value="Pectin lyase-like"/>
    <property type="match status" value="1"/>
</dbReference>
<evidence type="ECO:0000256" key="13">
    <source>
        <dbReference type="RuleBase" id="RU361173"/>
    </source>
</evidence>
<dbReference type="OrthoDB" id="1637350at2759"/>
<sequence>MKYAALFTTVGALVSQAMAIGVQGTAEGFASSVTGGGSATPVYPSTTDELVSYLGDSEARVIVLTKTFDFTGTEGTTTATGCAPWGTASGCQVAINQNDWCTNYQSSAPSVSVTYDNAGSLGITVNSNKSLIGQGTSGVIKGKGLRIVSGAKNIIIQNIAVTDINPKYVWGGDAITINQADLVWVDHVTTARIGRQHYVLGTEASNRITLSNNYIDGESDYSATCDNHHYWNIYLDGSSDKRPRPKVQGNTYLHAVNNYWNDNSNHAFEIGDGAYVLAEGNLFSDVTAAVESSSFTGELFGSASDSSTCKSYIGRNCVANSFSSSGTLSGSTADVLSKFKGETVASASAAGTSPASSAGQGHL</sequence>
<evidence type="ECO:0000256" key="10">
    <source>
        <dbReference type="ARBA" id="ARBA00036818"/>
    </source>
</evidence>
<dbReference type="VEuPathDB" id="FungiDB:P174DRAFT_506362"/>
<dbReference type="PANTHER" id="PTHR31683">
    <property type="entry name" value="PECTATE LYASE 18-RELATED"/>
    <property type="match status" value="1"/>
</dbReference>
<protein>
    <recommendedName>
        <fullName evidence="12">pectin lyase</fullName>
        <ecNumber evidence="12">4.2.2.10</ecNumber>
    </recommendedName>
</protein>
<evidence type="ECO:0000256" key="2">
    <source>
        <dbReference type="ARBA" id="ARBA00010980"/>
    </source>
</evidence>
<evidence type="ECO:0000313" key="16">
    <source>
        <dbReference type="EMBL" id="PKX90733.1"/>
    </source>
</evidence>
<evidence type="ECO:0000256" key="1">
    <source>
        <dbReference type="ARBA" id="ARBA00004613"/>
    </source>
</evidence>
<dbReference type="EC" id="4.2.2.10" evidence="12"/>
<dbReference type="Proteomes" id="UP000234474">
    <property type="component" value="Unassembled WGS sequence"/>
</dbReference>
<comment type="caution">
    <text evidence="16">The sequence shown here is derived from an EMBL/GenBank/DDBJ whole genome shotgun (WGS) entry which is preliminary data.</text>
</comment>
<dbReference type="AlphaFoldDB" id="A0A2I1BZF4"/>
<keyword evidence="17" id="KW-1185">Reference proteome</keyword>
<evidence type="ECO:0000259" key="15">
    <source>
        <dbReference type="SMART" id="SM00656"/>
    </source>
</evidence>
<accession>A0A2I1BZF4</accession>
<organism evidence="16 17">
    <name type="scientific">Aspergillus novofumigatus (strain IBT 16806)</name>
    <dbReference type="NCBI Taxonomy" id="1392255"/>
    <lineage>
        <taxon>Eukaryota</taxon>
        <taxon>Fungi</taxon>
        <taxon>Dikarya</taxon>
        <taxon>Ascomycota</taxon>
        <taxon>Pezizomycotina</taxon>
        <taxon>Eurotiomycetes</taxon>
        <taxon>Eurotiomycetidae</taxon>
        <taxon>Eurotiales</taxon>
        <taxon>Aspergillaceae</taxon>
        <taxon>Aspergillus</taxon>
        <taxon>Aspergillus subgen. Fumigati</taxon>
    </lineage>
</organism>
<keyword evidence="8" id="KW-0961">Cell wall biogenesis/degradation</keyword>
<keyword evidence="7 13" id="KW-0119">Carbohydrate metabolism</keyword>
<dbReference type="GO" id="GO:0047490">
    <property type="term" value="F:pectin lyase activity"/>
    <property type="evidence" value="ECO:0007669"/>
    <property type="project" value="UniProtKB-EC"/>
</dbReference>
<keyword evidence="5" id="KW-1015">Disulfide bond</keyword>
<evidence type="ECO:0000256" key="12">
    <source>
        <dbReference type="ARBA" id="ARBA00039082"/>
    </source>
</evidence>
<evidence type="ECO:0000256" key="4">
    <source>
        <dbReference type="ARBA" id="ARBA00022729"/>
    </source>
</evidence>
<keyword evidence="4 14" id="KW-0732">Signal</keyword>
<dbReference type="InterPro" id="IPR012334">
    <property type="entry name" value="Pectin_lyas_fold"/>
</dbReference>
<dbReference type="GO" id="GO:0071555">
    <property type="term" value="P:cell wall organization"/>
    <property type="evidence" value="ECO:0007669"/>
    <property type="project" value="UniProtKB-KW"/>
</dbReference>
<evidence type="ECO:0000256" key="14">
    <source>
        <dbReference type="SAM" id="SignalP"/>
    </source>
</evidence>
<dbReference type="GeneID" id="36538645"/>
<evidence type="ECO:0000256" key="8">
    <source>
        <dbReference type="ARBA" id="ARBA00023316"/>
    </source>
</evidence>
<dbReference type="GO" id="GO:0000272">
    <property type="term" value="P:polysaccharide catabolic process"/>
    <property type="evidence" value="ECO:0007669"/>
    <property type="project" value="UniProtKB-KW"/>
</dbReference>
<keyword evidence="9 13" id="KW-0624">Polysaccharide degradation</keyword>
<evidence type="ECO:0000256" key="3">
    <source>
        <dbReference type="ARBA" id="ARBA00022525"/>
    </source>
</evidence>
<dbReference type="EMBL" id="MSZS01000007">
    <property type="protein sequence ID" value="PKX90733.1"/>
    <property type="molecule type" value="Genomic_DNA"/>
</dbReference>
<evidence type="ECO:0000256" key="6">
    <source>
        <dbReference type="ARBA" id="ARBA00023239"/>
    </source>
</evidence>
<gene>
    <name evidence="16" type="ORF">P174DRAFT_506362</name>
</gene>
<evidence type="ECO:0000313" key="17">
    <source>
        <dbReference type="Proteomes" id="UP000234474"/>
    </source>
</evidence>
<evidence type="ECO:0000256" key="7">
    <source>
        <dbReference type="ARBA" id="ARBA00023277"/>
    </source>
</evidence>
<evidence type="ECO:0000256" key="9">
    <source>
        <dbReference type="ARBA" id="ARBA00023326"/>
    </source>
</evidence>
<dbReference type="SMART" id="SM00656">
    <property type="entry name" value="Amb_all"/>
    <property type="match status" value="1"/>
</dbReference>
<reference evidence="17" key="1">
    <citation type="journal article" date="2018" name="Proc. Natl. Acad. Sci. U.S.A.">
        <title>Linking secondary metabolites to gene clusters through genome sequencing of six diverse Aspergillus species.</title>
        <authorList>
            <person name="Kaerboelling I."/>
            <person name="Vesth T.C."/>
            <person name="Frisvad J.C."/>
            <person name="Nybo J.L."/>
            <person name="Theobald S."/>
            <person name="Kuo A."/>
            <person name="Bowyer P."/>
            <person name="Matsuda Y."/>
            <person name="Mondo S."/>
            <person name="Lyhne E.K."/>
            <person name="Kogle M.E."/>
            <person name="Clum A."/>
            <person name="Lipzen A."/>
            <person name="Salamov A."/>
            <person name="Ngan C.Y."/>
            <person name="Daum C."/>
            <person name="Chiniquy J."/>
            <person name="Barry K."/>
            <person name="LaButti K."/>
            <person name="Haridas S."/>
            <person name="Simmons B.A."/>
            <person name="Magnuson J.K."/>
            <person name="Mortensen U.H."/>
            <person name="Larsen T.O."/>
            <person name="Grigoriev I.V."/>
            <person name="Baker S.E."/>
            <person name="Andersen M.R."/>
        </authorList>
    </citation>
    <scope>NUCLEOTIDE SEQUENCE [LARGE SCALE GENOMIC DNA]</scope>
    <source>
        <strain evidence="17">IBT 16806</strain>
    </source>
</reference>
<name>A0A2I1BZF4_ASPN1</name>
<dbReference type="GO" id="GO:0030570">
    <property type="term" value="F:pectate lyase activity"/>
    <property type="evidence" value="ECO:0007669"/>
    <property type="project" value="InterPro"/>
</dbReference>
<feature type="chain" id="PRO_5014168209" description="pectin lyase" evidence="14">
    <location>
        <begin position="20"/>
        <end position="363"/>
    </location>
</feature>